<dbReference type="GeneID" id="94845352"/>
<dbReference type="GO" id="GO:0044773">
    <property type="term" value="P:mitotic DNA damage checkpoint signaling"/>
    <property type="evidence" value="ECO:0007669"/>
    <property type="project" value="TreeGrafter"/>
</dbReference>
<dbReference type="PANTHER" id="PTHR44167:SF24">
    <property type="entry name" value="SERINE_THREONINE-PROTEIN KINASE CHK2"/>
    <property type="match status" value="1"/>
</dbReference>
<dbReference type="PROSITE" id="PS00108">
    <property type="entry name" value="PROTEIN_KINASE_ST"/>
    <property type="match status" value="1"/>
</dbReference>
<dbReference type="PANTHER" id="PTHR44167">
    <property type="entry name" value="OVARIAN-SPECIFIC SERINE/THREONINE-PROTEIN KINASE LOK-RELATED"/>
    <property type="match status" value="1"/>
</dbReference>
<keyword evidence="3" id="KW-1185">Reference proteome</keyword>
<comment type="caution">
    <text evidence="2">The sequence shown here is derived from an EMBL/GenBank/DDBJ whole genome shotgun (WGS) entry which is preliminary data.</text>
</comment>
<dbReference type="OrthoDB" id="626167at2759"/>
<gene>
    <name evidence="2" type="ORF">TRFO_36130</name>
</gene>
<dbReference type="GO" id="GO:0005634">
    <property type="term" value="C:nucleus"/>
    <property type="evidence" value="ECO:0007669"/>
    <property type="project" value="TreeGrafter"/>
</dbReference>
<dbReference type="GO" id="GO:0005524">
    <property type="term" value="F:ATP binding"/>
    <property type="evidence" value="ECO:0007669"/>
    <property type="project" value="InterPro"/>
</dbReference>
<dbReference type="InterPro" id="IPR000719">
    <property type="entry name" value="Prot_kinase_dom"/>
</dbReference>
<feature type="domain" description="Protein kinase" evidence="1">
    <location>
        <begin position="1"/>
        <end position="289"/>
    </location>
</feature>
<dbReference type="SUPFAM" id="SSF56112">
    <property type="entry name" value="Protein kinase-like (PK-like)"/>
    <property type="match status" value="1"/>
</dbReference>
<dbReference type="GO" id="GO:0005737">
    <property type="term" value="C:cytoplasm"/>
    <property type="evidence" value="ECO:0007669"/>
    <property type="project" value="TreeGrafter"/>
</dbReference>
<dbReference type="GO" id="GO:0004674">
    <property type="term" value="F:protein serine/threonine kinase activity"/>
    <property type="evidence" value="ECO:0007669"/>
    <property type="project" value="TreeGrafter"/>
</dbReference>
<dbReference type="Pfam" id="PF00069">
    <property type="entry name" value="Pkinase"/>
    <property type="match status" value="1"/>
</dbReference>
<dbReference type="CDD" id="cd00180">
    <property type="entry name" value="PKc"/>
    <property type="match status" value="1"/>
</dbReference>
<evidence type="ECO:0000313" key="3">
    <source>
        <dbReference type="Proteomes" id="UP000179807"/>
    </source>
</evidence>
<accession>A0A1J4JEL0</accession>
<dbReference type="VEuPathDB" id="TrichDB:TRFO_36130"/>
<dbReference type="EMBL" id="MLAK01001105">
    <property type="protein sequence ID" value="OHS97594.1"/>
    <property type="molecule type" value="Genomic_DNA"/>
</dbReference>
<dbReference type="AlphaFoldDB" id="A0A1J4JEL0"/>
<dbReference type="InterPro" id="IPR008271">
    <property type="entry name" value="Ser/Thr_kinase_AS"/>
</dbReference>
<reference evidence="2" key="1">
    <citation type="submission" date="2016-10" db="EMBL/GenBank/DDBJ databases">
        <authorList>
            <person name="Benchimol M."/>
            <person name="Almeida L.G."/>
            <person name="Vasconcelos A.T."/>
            <person name="Perreira-Neves A."/>
            <person name="Rosa I.A."/>
            <person name="Tasca T."/>
            <person name="Bogo M.R."/>
            <person name="de Souza W."/>
        </authorList>
    </citation>
    <scope>NUCLEOTIDE SEQUENCE [LARGE SCALE GENOMIC DNA]</scope>
    <source>
        <strain evidence="2">K</strain>
    </source>
</reference>
<evidence type="ECO:0000259" key="1">
    <source>
        <dbReference type="PROSITE" id="PS50011"/>
    </source>
</evidence>
<proteinExistence type="predicted"/>
<dbReference type="RefSeq" id="XP_068350731.1">
    <property type="nucleotide sequence ID" value="XM_068510648.1"/>
</dbReference>
<dbReference type="Gene3D" id="1.10.510.10">
    <property type="entry name" value="Transferase(Phosphotransferase) domain 1"/>
    <property type="match status" value="1"/>
</dbReference>
<dbReference type="SMART" id="SM00220">
    <property type="entry name" value="S_TKc"/>
    <property type="match status" value="1"/>
</dbReference>
<protein>
    <recommendedName>
        <fullName evidence="1">Protein kinase domain-containing protein</fullName>
    </recommendedName>
</protein>
<dbReference type="PROSITE" id="PS50011">
    <property type="entry name" value="PROTEIN_KINASE_DOM"/>
    <property type="match status" value="1"/>
</dbReference>
<evidence type="ECO:0000313" key="2">
    <source>
        <dbReference type="EMBL" id="OHS97594.1"/>
    </source>
</evidence>
<dbReference type="Proteomes" id="UP000179807">
    <property type="component" value="Unassembled WGS sequence"/>
</dbReference>
<name>A0A1J4JEL0_9EUKA</name>
<sequence>MTGTNILGYKITEILSSSNDSVIASTSNNYILKLVDHNTTESKSYQKVMKMLKRINSENIIQPIDTFRISNYDGTVTHKADCDLYDLLEDANYKRSHGLRLNIALKIMHDAILAVSEIHHNRILHGDIKLENFLVYFPKDCDSKVKPCVNCGRSNKNKHRRSHSCVLISVSSVDSKCHSSPSQRKNDANLRIVLNDFDTACVLEKEDEVCFSNLGTEGYASPEFLNGHSLPSDIYALGVTLSYVWAFARKRNADPTIIAMIDTLLQRMVSVDPKERPTAEKCLQSFSILSSRIYPNNSNPASLQMMNRINNIYSSNNCLIVNQIRYLTHINQVKTLNNIIHIQRATSKPVQLV</sequence>
<organism evidence="2 3">
    <name type="scientific">Tritrichomonas foetus</name>
    <dbReference type="NCBI Taxonomy" id="1144522"/>
    <lineage>
        <taxon>Eukaryota</taxon>
        <taxon>Metamonada</taxon>
        <taxon>Parabasalia</taxon>
        <taxon>Tritrichomonadida</taxon>
        <taxon>Tritrichomonadidae</taxon>
        <taxon>Tritrichomonas</taxon>
    </lineage>
</organism>
<dbReference type="InterPro" id="IPR011009">
    <property type="entry name" value="Kinase-like_dom_sf"/>
</dbReference>